<accession>A0ABR2YY90</accession>
<name>A0ABR2YY90_9CHLO</name>
<evidence type="ECO:0000313" key="2">
    <source>
        <dbReference type="EMBL" id="KAK9916330.1"/>
    </source>
</evidence>
<feature type="compositionally biased region" description="Polar residues" evidence="1">
    <location>
        <begin position="752"/>
        <end position="765"/>
    </location>
</feature>
<feature type="region of interest" description="Disordered" evidence="1">
    <location>
        <begin position="516"/>
        <end position="538"/>
    </location>
</feature>
<feature type="compositionally biased region" description="Low complexity" evidence="1">
    <location>
        <begin position="390"/>
        <end position="399"/>
    </location>
</feature>
<feature type="compositionally biased region" description="Polar residues" evidence="1">
    <location>
        <begin position="77"/>
        <end position="91"/>
    </location>
</feature>
<evidence type="ECO:0000313" key="3">
    <source>
        <dbReference type="Proteomes" id="UP001491310"/>
    </source>
</evidence>
<organism evidence="2 3">
    <name type="scientific">Coccomyxa subellipsoidea</name>
    <dbReference type="NCBI Taxonomy" id="248742"/>
    <lineage>
        <taxon>Eukaryota</taxon>
        <taxon>Viridiplantae</taxon>
        <taxon>Chlorophyta</taxon>
        <taxon>core chlorophytes</taxon>
        <taxon>Trebouxiophyceae</taxon>
        <taxon>Trebouxiophyceae incertae sedis</taxon>
        <taxon>Coccomyxaceae</taxon>
        <taxon>Coccomyxa</taxon>
    </lineage>
</organism>
<evidence type="ECO:0000256" key="1">
    <source>
        <dbReference type="SAM" id="MobiDB-lite"/>
    </source>
</evidence>
<gene>
    <name evidence="2" type="ORF">WJX75_001307</name>
</gene>
<feature type="compositionally biased region" description="Low complexity" evidence="1">
    <location>
        <begin position="360"/>
        <end position="369"/>
    </location>
</feature>
<feature type="compositionally biased region" description="Basic and acidic residues" evidence="1">
    <location>
        <begin position="346"/>
        <end position="359"/>
    </location>
</feature>
<feature type="region of interest" description="Disordered" evidence="1">
    <location>
        <begin position="289"/>
        <end position="315"/>
    </location>
</feature>
<feature type="compositionally biased region" description="Polar residues" evidence="1">
    <location>
        <begin position="417"/>
        <end position="430"/>
    </location>
</feature>
<feature type="compositionally biased region" description="Pro residues" evidence="1">
    <location>
        <begin position="128"/>
        <end position="141"/>
    </location>
</feature>
<feature type="region of interest" description="Disordered" evidence="1">
    <location>
        <begin position="721"/>
        <end position="801"/>
    </location>
</feature>
<feature type="region of interest" description="Disordered" evidence="1">
    <location>
        <begin position="1"/>
        <end position="237"/>
    </location>
</feature>
<feature type="compositionally biased region" description="Polar residues" evidence="1">
    <location>
        <begin position="723"/>
        <end position="735"/>
    </location>
</feature>
<feature type="compositionally biased region" description="Polar residues" evidence="1">
    <location>
        <begin position="108"/>
        <end position="124"/>
    </location>
</feature>
<feature type="region of interest" description="Disordered" evidence="1">
    <location>
        <begin position="622"/>
        <end position="644"/>
    </location>
</feature>
<dbReference type="EMBL" id="JALJOT010000003">
    <property type="protein sequence ID" value="KAK9916330.1"/>
    <property type="molecule type" value="Genomic_DNA"/>
</dbReference>
<feature type="compositionally biased region" description="Polar residues" evidence="1">
    <location>
        <begin position="783"/>
        <end position="800"/>
    </location>
</feature>
<protein>
    <recommendedName>
        <fullName evidence="4">BAT2 N-terminal domain-containing protein</fullName>
    </recommendedName>
</protein>
<proteinExistence type="predicted"/>
<feature type="compositionally biased region" description="Polar residues" evidence="1">
    <location>
        <begin position="1"/>
        <end position="34"/>
    </location>
</feature>
<evidence type="ECO:0008006" key="4">
    <source>
        <dbReference type="Google" id="ProtNLM"/>
    </source>
</evidence>
<comment type="caution">
    <text evidence="2">The sequence shown here is derived from an EMBL/GenBank/DDBJ whole genome shotgun (WGS) entry which is preliminary data.</text>
</comment>
<feature type="region of interest" description="Disordered" evidence="1">
    <location>
        <begin position="346"/>
        <end position="454"/>
    </location>
</feature>
<feature type="compositionally biased region" description="Basic and acidic residues" evidence="1">
    <location>
        <begin position="201"/>
        <end position="218"/>
    </location>
</feature>
<feature type="region of interest" description="Disordered" evidence="1">
    <location>
        <begin position="843"/>
        <end position="979"/>
    </location>
</feature>
<feature type="compositionally biased region" description="Low complexity" evidence="1">
    <location>
        <begin position="625"/>
        <end position="644"/>
    </location>
</feature>
<feature type="compositionally biased region" description="Low complexity" evidence="1">
    <location>
        <begin position="867"/>
        <end position="879"/>
    </location>
</feature>
<sequence length="979" mass="101168">MSQRNKYANSNLNGVLSSQKAGSGYSQPYSQPTRYGSGLVSLGSAKKARLPASNSASKLAVPKPVNLPSLRKENAGNDPNTQIVPSGSGASWQKVEEPAPTPADLRQTALSAGSTWASTQSRDSGWQPPAPQLQALPPPRPGSRRLNPHEYPSLSAAATPRQLNLPKQRVPSVPDSQGVANWDEDERRLPVAGPGQPAPPERVEDERGFRPPWEDRGDTYGGRGPADGYATRGLDEDRVAQDLEKERQRKLEQEVVVVEEEPVPKVAEPAPPVKEPSGPLTLAQVAAANVTEAPQNSKLARRQRELEEEEAERKRKEAAAAKLKALDEAIAAREAERHALEELAAKDAAEKRAEEEAKAARAAAEAAAIAHEKAETELAALTLQEEEQEAAALPARPALGSVSERAATDQEPEGSVHGSSVDVQANSSVAQDALSDDDRDDKLQPAPEVEAVPVIATVPPGLGWDAIAEPPGLGGWSTSAAGSLPIISSAESTLPLAADSRSSRFAPSLDPIAIKSPIAESSDPPVERPKSAAGVVGAVSRPRSASTAAAAGSLGQDVLPNGIPALPADLSLDALPAPLESHTSGFSGQRPSAVSNAPSGAAAFPGVLFSLPSQPQGANMWQQFGQPQTSGAQQGGTPQQQGMQDQAAFNLSAAKQSFYNAGGDQSFGSGISYGGGSGGISSNPQFGAFSNTQFGQGVPPGLQFGQLHTGFGAPFVPTGKQADWSTGAASKQPDWSTGPLGKQPDWSVGPLGTNSQAAGPQTFTRPGNLESVVRHVPFPSQQPPSDSLSRSGGLPQSNGNMEMHRQAMPEGVVGKAGETSAAVHDTAAGLPDDVFTPEDIRSSVEPAVPVRGGPSAGGGRRGGRGRMGSPPMRGVPAGRAGYGGRGRGREAGMDGVPAGNDGGNHQHQRRREGGPPAGQQQRVPQARRHPGEGVPPPQDGSGRDGARGRGAGRARGARGGARGGQTNPVTAWVPLPQGA</sequence>
<dbReference type="Proteomes" id="UP001491310">
    <property type="component" value="Unassembled WGS sequence"/>
</dbReference>
<keyword evidence="3" id="KW-1185">Reference proteome</keyword>
<reference evidence="2 3" key="1">
    <citation type="journal article" date="2024" name="Nat. Commun.">
        <title>Phylogenomics reveals the evolutionary origins of lichenization in chlorophyte algae.</title>
        <authorList>
            <person name="Puginier C."/>
            <person name="Libourel C."/>
            <person name="Otte J."/>
            <person name="Skaloud P."/>
            <person name="Haon M."/>
            <person name="Grisel S."/>
            <person name="Petersen M."/>
            <person name="Berrin J.G."/>
            <person name="Delaux P.M."/>
            <person name="Dal Grande F."/>
            <person name="Keller J."/>
        </authorList>
    </citation>
    <scope>NUCLEOTIDE SEQUENCE [LARGE SCALE GENOMIC DNA]</scope>
    <source>
        <strain evidence="2 3">SAG 216-7</strain>
    </source>
</reference>